<feature type="domain" description="PIR2-like helical" evidence="2">
    <location>
        <begin position="53"/>
        <end position="124"/>
    </location>
</feature>
<feature type="domain" description="DUF3615" evidence="1">
    <location>
        <begin position="506"/>
        <end position="621"/>
    </location>
</feature>
<dbReference type="PANTHER" id="PTHR33120:SF57">
    <property type="entry name" value="PIR2-LIKE HELICAL DOMAIN-CONTAINING PROTEIN"/>
    <property type="match status" value="1"/>
</dbReference>
<comment type="caution">
    <text evidence="3">The sequence shown here is derived from an EMBL/GenBank/DDBJ whole genome shotgun (WGS) entry which is preliminary data.</text>
</comment>
<dbReference type="AlphaFoldDB" id="A0A5J9TMY5"/>
<dbReference type="Gramene" id="TVU12670">
    <property type="protein sequence ID" value="TVU12670"/>
    <property type="gene ID" value="EJB05_46323"/>
</dbReference>
<dbReference type="PANTHER" id="PTHR33120">
    <property type="entry name" value="EXPRESSED PROTEIN-RELATED"/>
    <property type="match status" value="1"/>
</dbReference>
<feature type="domain" description="PIR2-like helical" evidence="2">
    <location>
        <begin position="240"/>
        <end position="350"/>
    </location>
</feature>
<organism evidence="3 4">
    <name type="scientific">Eragrostis curvula</name>
    <name type="common">weeping love grass</name>
    <dbReference type="NCBI Taxonomy" id="38414"/>
    <lineage>
        <taxon>Eukaryota</taxon>
        <taxon>Viridiplantae</taxon>
        <taxon>Streptophyta</taxon>
        <taxon>Embryophyta</taxon>
        <taxon>Tracheophyta</taxon>
        <taxon>Spermatophyta</taxon>
        <taxon>Magnoliopsida</taxon>
        <taxon>Liliopsida</taxon>
        <taxon>Poales</taxon>
        <taxon>Poaceae</taxon>
        <taxon>PACMAD clade</taxon>
        <taxon>Chloridoideae</taxon>
        <taxon>Eragrostideae</taxon>
        <taxon>Eragrostidinae</taxon>
        <taxon>Eragrostis</taxon>
    </lineage>
</organism>
<name>A0A5J9TMY5_9POAL</name>
<dbReference type="InterPro" id="IPR022059">
    <property type="entry name" value="DUF3615"/>
</dbReference>
<dbReference type="EMBL" id="RWGY01000039">
    <property type="protein sequence ID" value="TVU12670.1"/>
    <property type="molecule type" value="Genomic_DNA"/>
</dbReference>
<gene>
    <name evidence="3" type="ORF">EJB05_46323</name>
</gene>
<dbReference type="OrthoDB" id="688473at2759"/>
<dbReference type="Proteomes" id="UP000324897">
    <property type="component" value="Chromosome 3"/>
</dbReference>
<evidence type="ECO:0000313" key="4">
    <source>
        <dbReference type="Proteomes" id="UP000324897"/>
    </source>
</evidence>
<evidence type="ECO:0000259" key="1">
    <source>
        <dbReference type="Pfam" id="PF12274"/>
    </source>
</evidence>
<sequence length="723" mass="81137">MSSLSHASVSRIYGPRDLEDGFHLFKGEAEMQPLLATIQKIYRRQKVDKEYVSGFCFGLLDPATNILVNSSLHICPAVAEDVIQLSLEGLVAFLTSLFPYLPEGEAMGYLCAANAHPIAAASFIMSSRGLCQFNMQSEATCAAVVTALRCAAAAAKISPELMVDGWLGVDLPRLQYLGEMSLPETGIIAQVIAERSHDESRTNQSRQLGAAWELSKDRVIFPKEGLPPAPGVTKRLLLSRIHRHYLQALSILPTDELRKHYHRSMLMGGYCYGPLHDPVSNIIINTIWYEHNFPKSKQPAVDMVSTKSLWRVAARSLYGLVSFLCTRYPSLTPELALQRLLAARAALHVADPYYFVNISERSRWMDNFQVAPNMSESEAHRMQINTAPVCSVAEAYIAAATAAFHPNPLAQHEFLGSPDAFRRLTIATKALQVEVALATQLWAPGVFSGRILSCRDLELVSMSLKNSYSNEPQELAPLKLKKWIFPNVIRYKNQFWEQHKRVSIMVKSALAKFSEKTGQPFKLHIICGVNELVGSPVEVYEPQMHAGYQFTHVNFLSVPKGQPSAAVLFFAEYANYVTDGENKEKDDDSSQLCVPLNLHDPEAEHIRCIYCEREGSKILHPIRESFYMRDTGFEKQLLGEAPFSGSTKECYANDILFRYQPEAVDWVYDLPDDSMYTEYCVDDEDDGDDYDWAADMTNHYAEYCVDDDNDGDGKDWVSNIDVC</sequence>
<accession>A0A5J9TMY5</accession>
<proteinExistence type="predicted"/>
<evidence type="ECO:0000313" key="3">
    <source>
        <dbReference type="EMBL" id="TVU12670.1"/>
    </source>
</evidence>
<protein>
    <submittedName>
        <fullName evidence="3">Uncharacterized protein</fullName>
    </submittedName>
</protein>
<keyword evidence="4" id="KW-1185">Reference proteome</keyword>
<reference evidence="3 4" key="1">
    <citation type="journal article" date="2019" name="Sci. Rep.">
        <title>A high-quality genome of Eragrostis curvula grass provides insights into Poaceae evolution and supports new strategies to enhance forage quality.</title>
        <authorList>
            <person name="Carballo J."/>
            <person name="Santos B.A.C.M."/>
            <person name="Zappacosta D."/>
            <person name="Garbus I."/>
            <person name="Selva J.P."/>
            <person name="Gallo C.A."/>
            <person name="Diaz A."/>
            <person name="Albertini E."/>
            <person name="Caccamo M."/>
            <person name="Echenique V."/>
        </authorList>
    </citation>
    <scope>NUCLEOTIDE SEQUENCE [LARGE SCALE GENOMIC DNA]</scope>
    <source>
        <strain evidence="4">cv. Victoria</strain>
        <tissue evidence="3">Leaf</tissue>
    </source>
</reference>
<dbReference type="Pfam" id="PF20235">
    <property type="entry name" value="PIR2-like_helical"/>
    <property type="match status" value="2"/>
</dbReference>
<dbReference type="Pfam" id="PF12274">
    <property type="entry name" value="DUF3615"/>
    <property type="match status" value="1"/>
</dbReference>
<dbReference type="InterPro" id="IPR046527">
    <property type="entry name" value="PIR2-like_helical"/>
</dbReference>
<evidence type="ECO:0000259" key="2">
    <source>
        <dbReference type="Pfam" id="PF20235"/>
    </source>
</evidence>